<evidence type="ECO:0000313" key="4">
    <source>
        <dbReference type="Proteomes" id="UP000252182"/>
    </source>
</evidence>
<dbReference type="GO" id="GO:0005829">
    <property type="term" value="C:cytosol"/>
    <property type="evidence" value="ECO:0007669"/>
    <property type="project" value="TreeGrafter"/>
</dbReference>
<name>A0A345D950_9BURK</name>
<keyword evidence="4" id="KW-1185">Reference proteome</keyword>
<dbReference type="InterPro" id="IPR011051">
    <property type="entry name" value="RmlC_Cupin_sf"/>
</dbReference>
<dbReference type="GO" id="GO:0003700">
    <property type="term" value="F:DNA-binding transcription factor activity"/>
    <property type="evidence" value="ECO:0007669"/>
    <property type="project" value="TreeGrafter"/>
</dbReference>
<dbReference type="SUPFAM" id="SSF47413">
    <property type="entry name" value="lambda repressor-like DNA-binding domains"/>
    <property type="match status" value="1"/>
</dbReference>
<dbReference type="Proteomes" id="UP000252182">
    <property type="component" value="Chromosome"/>
</dbReference>
<dbReference type="InterPro" id="IPR014710">
    <property type="entry name" value="RmlC-like_jellyroll"/>
</dbReference>
<dbReference type="SUPFAM" id="SSF51182">
    <property type="entry name" value="RmlC-like cupins"/>
    <property type="match status" value="1"/>
</dbReference>
<sequence>MSNFDYIGHFIRAYRRSNNMSLETLAAQSGVSKSMIASMESGQKVPTIAVLAKLAHAMSMELADLVSPPNASHKVQIFEPTVANKFSKNNSLVTFHRVMPNIAGFATEFYRFYFESFGKTDFLSNHAGVFKHLWLEKGQIKIHLGYEDVVLKAGQMVRFAASSPHRYECSSGELASGVFYVEKEY</sequence>
<dbReference type="InterPro" id="IPR050807">
    <property type="entry name" value="TransReg_Diox_bact_type"/>
</dbReference>
<dbReference type="SMART" id="SM00530">
    <property type="entry name" value="HTH_XRE"/>
    <property type="match status" value="1"/>
</dbReference>
<dbReference type="Gene3D" id="1.10.260.40">
    <property type="entry name" value="lambda repressor-like DNA-binding domains"/>
    <property type="match status" value="1"/>
</dbReference>
<evidence type="ECO:0000256" key="1">
    <source>
        <dbReference type="ARBA" id="ARBA00023125"/>
    </source>
</evidence>
<dbReference type="PANTHER" id="PTHR46797">
    <property type="entry name" value="HTH-TYPE TRANSCRIPTIONAL REGULATOR"/>
    <property type="match status" value="1"/>
</dbReference>
<dbReference type="GO" id="GO:0003677">
    <property type="term" value="F:DNA binding"/>
    <property type="evidence" value="ECO:0007669"/>
    <property type="project" value="UniProtKB-KW"/>
</dbReference>
<keyword evidence="1" id="KW-0238">DNA-binding</keyword>
<gene>
    <name evidence="3" type="primary">sutR</name>
    <name evidence="3" type="ORF">DTO96_100599</name>
</gene>
<dbReference type="OrthoDB" id="73827at2"/>
<evidence type="ECO:0000313" key="3">
    <source>
        <dbReference type="EMBL" id="AXF84888.1"/>
    </source>
</evidence>
<dbReference type="KEGG" id="hyf:DTO96_100599"/>
<dbReference type="EMBL" id="CP031124">
    <property type="protein sequence ID" value="AXF84888.1"/>
    <property type="molecule type" value="Genomic_DNA"/>
</dbReference>
<dbReference type="InterPro" id="IPR001387">
    <property type="entry name" value="Cro/C1-type_HTH"/>
</dbReference>
<organism evidence="3 4">
    <name type="scientific">Ephemeroptericola cinctiostellae</name>
    <dbReference type="NCBI Taxonomy" id="2268024"/>
    <lineage>
        <taxon>Bacteria</taxon>
        <taxon>Pseudomonadati</taxon>
        <taxon>Pseudomonadota</taxon>
        <taxon>Betaproteobacteria</taxon>
        <taxon>Burkholderiales</taxon>
        <taxon>Burkholderiaceae</taxon>
        <taxon>Ephemeroptericola</taxon>
    </lineage>
</organism>
<proteinExistence type="predicted"/>
<dbReference type="AlphaFoldDB" id="A0A345D950"/>
<dbReference type="InterPro" id="IPR010982">
    <property type="entry name" value="Lambda_DNA-bd_dom_sf"/>
</dbReference>
<dbReference type="PROSITE" id="PS50943">
    <property type="entry name" value="HTH_CROC1"/>
    <property type="match status" value="1"/>
</dbReference>
<dbReference type="CDD" id="cd02209">
    <property type="entry name" value="cupin_XRE_C"/>
    <property type="match status" value="1"/>
</dbReference>
<dbReference type="Gene3D" id="2.60.120.10">
    <property type="entry name" value="Jelly Rolls"/>
    <property type="match status" value="1"/>
</dbReference>
<dbReference type="Pfam" id="PF01381">
    <property type="entry name" value="HTH_3"/>
    <property type="match status" value="1"/>
</dbReference>
<reference evidence="4" key="1">
    <citation type="submission" date="2018-07" db="EMBL/GenBank/DDBJ databases">
        <authorList>
            <person name="Kim H."/>
        </authorList>
    </citation>
    <scope>NUCLEOTIDE SEQUENCE [LARGE SCALE GENOMIC DNA]</scope>
    <source>
        <strain evidence="4">F02</strain>
    </source>
</reference>
<evidence type="ECO:0000259" key="2">
    <source>
        <dbReference type="PROSITE" id="PS50943"/>
    </source>
</evidence>
<dbReference type="RefSeq" id="WP_114562142.1">
    <property type="nucleotide sequence ID" value="NZ_CP031124.1"/>
</dbReference>
<protein>
    <submittedName>
        <fullName evidence="3">HTH-type transcriptional regulator SutR</fullName>
    </submittedName>
</protein>
<feature type="domain" description="HTH cro/C1-type" evidence="2">
    <location>
        <begin position="11"/>
        <end position="65"/>
    </location>
</feature>
<dbReference type="CDD" id="cd00093">
    <property type="entry name" value="HTH_XRE"/>
    <property type="match status" value="1"/>
</dbReference>
<dbReference type="PANTHER" id="PTHR46797:SF1">
    <property type="entry name" value="METHYLPHOSPHONATE SYNTHASE"/>
    <property type="match status" value="1"/>
</dbReference>
<accession>A0A345D950</accession>